<gene>
    <name evidence="2" type="ORF">F0562_033594</name>
</gene>
<dbReference type="EMBL" id="CM018044">
    <property type="protein sequence ID" value="KAA8528918.1"/>
    <property type="molecule type" value="Genomic_DNA"/>
</dbReference>
<protein>
    <recommendedName>
        <fullName evidence="4">SET domain-containing protein</fullName>
    </recommendedName>
</protein>
<dbReference type="InterPro" id="IPR040415">
    <property type="entry name" value="SETD9"/>
</dbReference>
<dbReference type="PANTHER" id="PTHR33524:SF1">
    <property type="entry name" value="SET DOMAIN-CONTAINING PROTEIN"/>
    <property type="match status" value="1"/>
</dbReference>
<keyword evidence="3" id="KW-1185">Reference proteome</keyword>
<evidence type="ECO:0000313" key="3">
    <source>
        <dbReference type="Proteomes" id="UP000325577"/>
    </source>
</evidence>
<feature type="compositionally biased region" description="Polar residues" evidence="1">
    <location>
        <begin position="97"/>
        <end position="114"/>
    </location>
</feature>
<evidence type="ECO:0000256" key="1">
    <source>
        <dbReference type="SAM" id="MobiDB-lite"/>
    </source>
</evidence>
<dbReference type="AlphaFoldDB" id="A0A5J5AFF2"/>
<feature type="region of interest" description="Disordered" evidence="1">
    <location>
        <begin position="97"/>
        <end position="136"/>
    </location>
</feature>
<dbReference type="Gene3D" id="2.170.270.10">
    <property type="entry name" value="SET domain"/>
    <property type="match status" value="1"/>
</dbReference>
<organism evidence="2 3">
    <name type="scientific">Nyssa sinensis</name>
    <dbReference type="NCBI Taxonomy" id="561372"/>
    <lineage>
        <taxon>Eukaryota</taxon>
        <taxon>Viridiplantae</taxon>
        <taxon>Streptophyta</taxon>
        <taxon>Embryophyta</taxon>
        <taxon>Tracheophyta</taxon>
        <taxon>Spermatophyta</taxon>
        <taxon>Magnoliopsida</taxon>
        <taxon>eudicotyledons</taxon>
        <taxon>Gunneridae</taxon>
        <taxon>Pentapetalae</taxon>
        <taxon>asterids</taxon>
        <taxon>Cornales</taxon>
        <taxon>Nyssaceae</taxon>
        <taxon>Nyssa</taxon>
    </lineage>
</organism>
<evidence type="ECO:0000313" key="2">
    <source>
        <dbReference type="EMBL" id="KAA8528918.1"/>
    </source>
</evidence>
<dbReference type="InterPro" id="IPR046341">
    <property type="entry name" value="SET_dom_sf"/>
</dbReference>
<dbReference type="PANTHER" id="PTHR33524">
    <property type="entry name" value="C5ORF35"/>
    <property type="match status" value="1"/>
</dbReference>
<evidence type="ECO:0008006" key="4">
    <source>
        <dbReference type="Google" id="ProtNLM"/>
    </source>
</evidence>
<dbReference type="Proteomes" id="UP000325577">
    <property type="component" value="Linkage Group LG20"/>
</dbReference>
<proteinExistence type="predicted"/>
<reference evidence="2 3" key="1">
    <citation type="submission" date="2019-09" db="EMBL/GenBank/DDBJ databases">
        <title>A chromosome-level genome assembly of the Chinese tupelo Nyssa sinensis.</title>
        <authorList>
            <person name="Yang X."/>
            <person name="Kang M."/>
            <person name="Yang Y."/>
            <person name="Xiong H."/>
            <person name="Wang M."/>
            <person name="Zhang Z."/>
            <person name="Wang Z."/>
            <person name="Wu H."/>
            <person name="Ma T."/>
            <person name="Liu J."/>
            <person name="Xi Z."/>
        </authorList>
    </citation>
    <scope>NUCLEOTIDE SEQUENCE [LARGE SCALE GENOMIC DNA]</scope>
    <source>
        <strain evidence="2">J267</strain>
        <tissue evidence="2">Leaf</tissue>
    </source>
</reference>
<dbReference type="CDD" id="cd10537">
    <property type="entry name" value="SET_SETD9"/>
    <property type="match status" value="1"/>
</dbReference>
<name>A0A5J5AFF2_9ASTE</name>
<dbReference type="OrthoDB" id="442460at2759"/>
<accession>A0A5J5AFF2</accession>
<sequence length="403" mass="45024">MAFLFQKFQEAVKTLAKSSTFARDPRHLQFEADINRLFLYTSYNRLGMNADEADAEEIIDMAGKASFADQQKQVQENIHSQIKTFCTSMDDILLPDSSTLSEPLKSSPQMSSAPRRSGLSLAVGTNRPPSDHPAVPATIPLRRFELSQRLKDLIGYTLELKPSQIPHKEAGQGLFLDGEADVGAVIAFYPGVIYSPAYYDYIPGYPRVDAHNPYLITRYDGTVINAQHWGAGGETCEVWDWSSVSESGLNTQGADKGLDRIWKLLSKPLEGTKVGTTGDVMERRNPLALAHFANDPAEDMMPNVMVCPYDFPLTEKDMRIYVPNILFGSGDGIKMKRFGSFWFKSGGSSNGGSDVPILKSLVLVATRALCDEEVLLNYRLSNSKRWPSWYSPVDEEEDRRRWS</sequence>